<accession>A0A151H0Q6</accession>
<evidence type="ECO:0000256" key="1">
    <source>
        <dbReference type="SAM" id="MobiDB-lite"/>
    </source>
</evidence>
<dbReference type="Proteomes" id="UP000075225">
    <property type="component" value="Unassembled WGS sequence"/>
</dbReference>
<dbReference type="PANTHER" id="PTHR13832">
    <property type="entry name" value="PROTEIN PHOSPHATASE 2C"/>
    <property type="match status" value="1"/>
</dbReference>
<dbReference type="OrthoDB" id="420076at2759"/>
<feature type="region of interest" description="Disordered" evidence="1">
    <location>
        <begin position="133"/>
        <end position="162"/>
    </location>
</feature>
<dbReference type="PANTHER" id="PTHR13832:SF792">
    <property type="entry name" value="GM14286P"/>
    <property type="match status" value="1"/>
</dbReference>
<feature type="region of interest" description="Disordered" evidence="1">
    <location>
        <begin position="356"/>
        <end position="533"/>
    </location>
</feature>
<reference evidence="4" key="1">
    <citation type="submission" date="2016-03" db="EMBL/GenBank/DDBJ databases">
        <authorList>
            <person name="Sibley D."/>
            <person name="Venepally P."/>
            <person name="Karamycheva S."/>
            <person name="Hadjithomas M."/>
            <person name="Khan A."/>
            <person name="Brunk B."/>
            <person name="Roos D."/>
            <person name="Caler E."/>
            <person name="Lorenzi H."/>
        </authorList>
    </citation>
    <scope>NUCLEOTIDE SEQUENCE [LARGE SCALE GENOMIC DNA]</scope>
    <source>
        <strain evidence="4">TgCatPRC2</strain>
    </source>
</reference>
<comment type="caution">
    <text evidence="3">The sequence shown here is derived from an EMBL/GenBank/DDBJ whole genome shotgun (WGS) entry which is preliminary data.</text>
</comment>
<dbReference type="EMBL" id="AHZP02002852">
    <property type="protein sequence ID" value="KYK62862.1"/>
    <property type="molecule type" value="Genomic_DNA"/>
</dbReference>
<evidence type="ECO:0000259" key="2">
    <source>
        <dbReference type="SMART" id="SM00332"/>
    </source>
</evidence>
<dbReference type="SMART" id="SM00332">
    <property type="entry name" value="PP2Cc"/>
    <property type="match status" value="1"/>
</dbReference>
<sequence length="796" mass="87399">MHRTLSAIHAVLSGRRVSSGGTDFKGDSEEHAESFRMRKVQTFRNAALLRPPLLFSDGPIPSACLPSRSPFRHSFPLRPPPCASCQSLVDASPFFTNPPAPHLFKPPSESNLISSSPYTSLSSSSPQLAFCGASHSASGGETRGRTALSDVPEEAEGERRDTSLSLRQFRRRGKLASPVGQWLVSFNVFPATATRHAFVAFSPEGLVFADGFQGPGAASFVSRRFFSLLDESSAAGASSACVCGTSGRSQTPAPEGEKADAKGSCCRQKSEKSATPASDFPTLNSLLRNKEHSALIAGLDRHFASLDRAFFDACSREASRVTQGSSVCAAFFGGPLGVLVCTLGDVGAVLVVREGERARRRKSERGREKEKTEKTEKKEKKEKEEEKKEKKEKEEEKKEKKEKEEEKKEKKETEEEKKEKTEKTEKKEKKEKEEEKKEKKEKEEEKKEKKEKEEEKKEKKEKEEEKKVRREPRAIEWTPTQGNTEKESSPDDQHKDAETCLSSSCSLSRPSSSVSSPSISPSSPSRSSSSSKEEVSLPLVAWRLADPHNAENVSEMTRLRRAHPHAKPQSLLQGHLLKGVSPATRAIGAFHLKDPELNAELPAGRRVANYGSKEPPLVSSRPDYTLQPFHPDVEGLIVGSAGFWQLLSPEEAASLLDIFITSQHASAAAQARGDVSAVASASADDDAATFLLRAALVELFCRRERTLRTYNLSHRAMEAAGLPHWSNVKQMVLEKQATLGDVTSQLQMIHRLEDLHAKRPDEARLDSLSLDRVGLVNSDVAVCVVLRDCGGPSPKA</sequence>
<feature type="compositionally biased region" description="Basic and acidic residues" evidence="1">
    <location>
        <begin position="484"/>
        <end position="498"/>
    </location>
</feature>
<dbReference type="SUPFAM" id="SSF81606">
    <property type="entry name" value="PP2C-like"/>
    <property type="match status" value="1"/>
</dbReference>
<feature type="region of interest" description="Disordered" evidence="1">
    <location>
        <begin position="554"/>
        <end position="574"/>
    </location>
</feature>
<protein>
    <submittedName>
        <fullName evidence="3">Protein phosphatase 2C domain-containing protein</fullName>
    </submittedName>
</protein>
<evidence type="ECO:0000313" key="3">
    <source>
        <dbReference type="EMBL" id="KYK62862.1"/>
    </source>
</evidence>
<feature type="region of interest" description="Disordered" evidence="1">
    <location>
        <begin position="240"/>
        <end position="264"/>
    </location>
</feature>
<proteinExistence type="predicted"/>
<feature type="compositionally biased region" description="Basic and acidic residues" evidence="1">
    <location>
        <begin position="365"/>
        <end position="474"/>
    </location>
</feature>
<dbReference type="AlphaFoldDB" id="A0A151H0Q6"/>
<dbReference type="InterPro" id="IPR015655">
    <property type="entry name" value="PP2C"/>
</dbReference>
<dbReference type="Gene3D" id="3.60.40.10">
    <property type="entry name" value="PPM-type phosphatase domain"/>
    <property type="match status" value="2"/>
</dbReference>
<dbReference type="GO" id="GO:0004722">
    <property type="term" value="F:protein serine/threonine phosphatase activity"/>
    <property type="evidence" value="ECO:0007669"/>
    <property type="project" value="InterPro"/>
</dbReference>
<gene>
    <name evidence="3" type="ORF">TGPRC2_275840</name>
</gene>
<feature type="compositionally biased region" description="Low complexity" evidence="1">
    <location>
        <begin position="502"/>
        <end position="530"/>
    </location>
</feature>
<dbReference type="InterPro" id="IPR001932">
    <property type="entry name" value="PPM-type_phosphatase-like_dom"/>
</dbReference>
<name>A0A151H0Q6_TOXGO</name>
<organism evidence="3 4">
    <name type="scientific">Toxoplasma gondii TgCatPRC2</name>
    <dbReference type="NCBI Taxonomy" id="1130821"/>
    <lineage>
        <taxon>Eukaryota</taxon>
        <taxon>Sar</taxon>
        <taxon>Alveolata</taxon>
        <taxon>Apicomplexa</taxon>
        <taxon>Conoidasida</taxon>
        <taxon>Coccidia</taxon>
        <taxon>Eucoccidiorida</taxon>
        <taxon>Eimeriorina</taxon>
        <taxon>Sarcocystidae</taxon>
        <taxon>Toxoplasma</taxon>
    </lineage>
</organism>
<dbReference type="InterPro" id="IPR036457">
    <property type="entry name" value="PPM-type-like_dom_sf"/>
</dbReference>
<evidence type="ECO:0000313" key="4">
    <source>
        <dbReference type="Proteomes" id="UP000075225"/>
    </source>
</evidence>
<dbReference type="Pfam" id="PF00481">
    <property type="entry name" value="PP2C"/>
    <property type="match status" value="1"/>
</dbReference>
<feature type="domain" description="PPM-type phosphatase" evidence="2">
    <location>
        <begin position="176"/>
        <end position="692"/>
    </location>
</feature>
<dbReference type="VEuPathDB" id="ToxoDB:TGPRC2_275840"/>